<feature type="transmembrane region" description="Helical" evidence="1">
    <location>
        <begin position="256"/>
        <end position="277"/>
    </location>
</feature>
<accession>A0A6J6TA47</accession>
<keyword evidence="1" id="KW-1133">Transmembrane helix</keyword>
<feature type="transmembrane region" description="Helical" evidence="1">
    <location>
        <begin position="385"/>
        <end position="406"/>
    </location>
</feature>
<name>A0A6J6TA47_9ZZZZ</name>
<keyword evidence="1" id="KW-0472">Membrane</keyword>
<feature type="transmembrane region" description="Helical" evidence="1">
    <location>
        <begin position="228"/>
        <end position="250"/>
    </location>
</feature>
<sequence>MKCKSFHKTLFTVSAQGGAQILSAAVGIIAVRSMPVQEFVLYTLIVSLAASIFVAANSGFVASLFGIGGRLDGRDAARFIRSLISWQRKNCVIAAILSAPITAAIAWSTLGSLSAVAISLVLTPLLVLANASANSASQVCIMKADRAAIYRGLYFTSLTRVVLASCLAVGKVGFAAIFVLVNVTGFMASRATQNGVLRKLVGNSNDVWSDSQRREVSQKQRKLLPSSLYLGFQSQIGVVTLGLAGAAGAVADLGALNRFAIAYAVVISAVSVTVMPLIARAEQHEVGRLFVLVALAVIAIATSFLLVTLLWPEIFLLMLGSQYSHLREVLPTWSVAFGLMTLAESLASCNAARGHVRSAWLEVPISLGVIVSSTLWLNYDNVIDPLHLMIALMSVRLAVQLLVYAAELRTAKH</sequence>
<protein>
    <submittedName>
        <fullName evidence="2">Unannotated protein</fullName>
    </submittedName>
</protein>
<feature type="transmembrane region" description="Helical" evidence="1">
    <location>
        <begin position="359"/>
        <end position="379"/>
    </location>
</feature>
<gene>
    <name evidence="2" type="ORF">UFOPK2761_01528</name>
</gene>
<reference evidence="2" key="1">
    <citation type="submission" date="2020-05" db="EMBL/GenBank/DDBJ databases">
        <authorList>
            <person name="Chiriac C."/>
            <person name="Salcher M."/>
            <person name="Ghai R."/>
            <person name="Kavagutti S V."/>
        </authorList>
    </citation>
    <scope>NUCLEOTIDE SEQUENCE</scope>
</reference>
<feature type="transmembrane region" description="Helical" evidence="1">
    <location>
        <begin position="40"/>
        <end position="69"/>
    </location>
</feature>
<organism evidence="2">
    <name type="scientific">freshwater metagenome</name>
    <dbReference type="NCBI Taxonomy" id="449393"/>
    <lineage>
        <taxon>unclassified sequences</taxon>
        <taxon>metagenomes</taxon>
        <taxon>ecological metagenomes</taxon>
    </lineage>
</organism>
<feature type="transmembrane region" description="Helical" evidence="1">
    <location>
        <begin position="330"/>
        <end position="347"/>
    </location>
</feature>
<keyword evidence="1" id="KW-0812">Transmembrane</keyword>
<dbReference type="AlphaFoldDB" id="A0A6J6TA47"/>
<feature type="transmembrane region" description="Helical" evidence="1">
    <location>
        <begin position="90"/>
        <end position="110"/>
    </location>
</feature>
<dbReference type="EMBL" id="CAEZYQ010000010">
    <property type="protein sequence ID" value="CAB4743938.1"/>
    <property type="molecule type" value="Genomic_DNA"/>
</dbReference>
<feature type="transmembrane region" description="Helical" evidence="1">
    <location>
        <begin position="289"/>
        <end position="310"/>
    </location>
</feature>
<feature type="transmembrane region" description="Helical" evidence="1">
    <location>
        <begin position="172"/>
        <end position="189"/>
    </location>
</feature>
<proteinExistence type="predicted"/>
<evidence type="ECO:0000313" key="2">
    <source>
        <dbReference type="EMBL" id="CAB4743938.1"/>
    </source>
</evidence>
<evidence type="ECO:0000256" key="1">
    <source>
        <dbReference type="SAM" id="Phobius"/>
    </source>
</evidence>